<accession>A0AAD5R8M8</accession>
<gene>
    <name evidence="1" type="ORF">KIN20_033471</name>
</gene>
<keyword evidence="2" id="KW-1185">Reference proteome</keyword>
<dbReference type="Gene3D" id="2.120.10.30">
    <property type="entry name" value="TolB, C-terminal domain"/>
    <property type="match status" value="1"/>
</dbReference>
<dbReference type="Proteomes" id="UP001196413">
    <property type="component" value="Unassembled WGS sequence"/>
</dbReference>
<name>A0AAD5R8M8_PARTN</name>
<reference evidence="1" key="1">
    <citation type="submission" date="2021-06" db="EMBL/GenBank/DDBJ databases">
        <title>Parelaphostrongylus tenuis whole genome reference sequence.</title>
        <authorList>
            <person name="Garwood T.J."/>
            <person name="Larsen P.A."/>
            <person name="Fountain-Jones N.M."/>
            <person name="Garbe J.R."/>
            <person name="Macchietto M.G."/>
            <person name="Kania S.A."/>
            <person name="Gerhold R.W."/>
            <person name="Richards J.E."/>
            <person name="Wolf T.M."/>
        </authorList>
    </citation>
    <scope>NUCLEOTIDE SEQUENCE</scope>
    <source>
        <strain evidence="1">MNPRO001-30</strain>
        <tissue evidence="1">Meninges</tissue>
    </source>
</reference>
<organism evidence="1 2">
    <name type="scientific">Parelaphostrongylus tenuis</name>
    <name type="common">Meningeal worm</name>
    <dbReference type="NCBI Taxonomy" id="148309"/>
    <lineage>
        <taxon>Eukaryota</taxon>
        <taxon>Metazoa</taxon>
        <taxon>Ecdysozoa</taxon>
        <taxon>Nematoda</taxon>
        <taxon>Chromadorea</taxon>
        <taxon>Rhabditida</taxon>
        <taxon>Rhabditina</taxon>
        <taxon>Rhabditomorpha</taxon>
        <taxon>Strongyloidea</taxon>
        <taxon>Metastrongylidae</taxon>
        <taxon>Parelaphostrongylus</taxon>
    </lineage>
</organism>
<dbReference type="InterPro" id="IPR011659">
    <property type="entry name" value="WD40"/>
</dbReference>
<dbReference type="AlphaFoldDB" id="A0AAD5R8M8"/>
<evidence type="ECO:0000313" key="1">
    <source>
        <dbReference type="EMBL" id="KAJ1371506.1"/>
    </source>
</evidence>
<dbReference type="EMBL" id="JAHQIW010006987">
    <property type="protein sequence ID" value="KAJ1371506.1"/>
    <property type="molecule type" value="Genomic_DNA"/>
</dbReference>
<proteinExistence type="predicted"/>
<comment type="caution">
    <text evidence="1">The sequence shown here is derived from an EMBL/GenBank/DDBJ whole genome shotgun (WGS) entry which is preliminary data.</text>
</comment>
<sequence>MEPAATRFMNSILMLIPAHRLCGESALVSVQLRVHFSSRKAIMIIDYMPEISGTFVNVSSFSDVSKTCPKKKCQNPASITDPVIKHLCNTSYTWDVFSDYDIFKVNKFGNIAQQLTEHPGYDAEAVLSPDGKLIAFTSIRSGDLDLWIMDSDGADLRQGDYSPKMPY</sequence>
<evidence type="ECO:0000313" key="2">
    <source>
        <dbReference type="Proteomes" id="UP001196413"/>
    </source>
</evidence>
<dbReference type="Pfam" id="PF07676">
    <property type="entry name" value="PD40"/>
    <property type="match status" value="1"/>
</dbReference>
<protein>
    <submittedName>
        <fullName evidence="1">Uncharacterized protein</fullName>
    </submittedName>
</protein>
<dbReference type="SUPFAM" id="SSF69304">
    <property type="entry name" value="Tricorn protease N-terminal domain"/>
    <property type="match status" value="1"/>
</dbReference>
<dbReference type="InterPro" id="IPR011042">
    <property type="entry name" value="6-blade_b-propeller_TolB-like"/>
</dbReference>